<proteinExistence type="predicted"/>
<keyword evidence="3" id="KW-0547">Nucleotide-binding</keyword>
<dbReference type="AlphaFoldDB" id="A0A8S1N789"/>
<accession>A0A8S1N789</accession>
<dbReference type="SMART" id="SM00220">
    <property type="entry name" value="S_TKc"/>
    <property type="match status" value="1"/>
</dbReference>
<dbReference type="InterPro" id="IPR000719">
    <property type="entry name" value="Prot_kinase_dom"/>
</dbReference>
<comment type="caution">
    <text evidence="7">The sequence shown here is derived from an EMBL/GenBank/DDBJ whole genome shotgun (WGS) entry which is preliminary data.</text>
</comment>
<dbReference type="GO" id="GO:0000407">
    <property type="term" value="C:phagophore assembly site"/>
    <property type="evidence" value="ECO:0007669"/>
    <property type="project" value="TreeGrafter"/>
</dbReference>
<dbReference type="PROSITE" id="PS50011">
    <property type="entry name" value="PROTEIN_KINASE_DOM"/>
    <property type="match status" value="1"/>
</dbReference>
<gene>
    <name evidence="7" type="ORF">PPRIM_AZ9-3.1.T0810013</name>
</gene>
<dbReference type="GO" id="GO:0004674">
    <property type="term" value="F:protein serine/threonine kinase activity"/>
    <property type="evidence" value="ECO:0007669"/>
    <property type="project" value="UniProtKB-KW"/>
</dbReference>
<dbReference type="GO" id="GO:0005829">
    <property type="term" value="C:cytosol"/>
    <property type="evidence" value="ECO:0007669"/>
    <property type="project" value="TreeGrafter"/>
</dbReference>
<evidence type="ECO:0000256" key="3">
    <source>
        <dbReference type="ARBA" id="ARBA00022741"/>
    </source>
</evidence>
<dbReference type="GO" id="GO:0005524">
    <property type="term" value="F:ATP binding"/>
    <property type="evidence" value="ECO:0007669"/>
    <property type="project" value="UniProtKB-KW"/>
</dbReference>
<keyword evidence="2" id="KW-0808">Transferase</keyword>
<evidence type="ECO:0000256" key="5">
    <source>
        <dbReference type="ARBA" id="ARBA00022840"/>
    </source>
</evidence>
<keyword evidence="4" id="KW-0418">Kinase</keyword>
<dbReference type="OMA" id="VIVILKQ"/>
<evidence type="ECO:0000313" key="7">
    <source>
        <dbReference type="EMBL" id="CAD8088410.1"/>
    </source>
</evidence>
<feature type="domain" description="Protein kinase" evidence="6">
    <location>
        <begin position="17"/>
        <end position="289"/>
    </location>
</feature>
<keyword evidence="8" id="KW-1185">Reference proteome</keyword>
<sequence length="634" mass="75096">MQISYKEAIEQQFENSYRNPEQKGEGAFSKVYKCQNIFGESVAIKVVSLFKVKSLIIPYLKNEVELLKKSDNENVIKLYEAKETEFALFLVLEYCEFDVRTMMKRFFKNKLPEDLVIVILKQLVNGLHYLHKNKIIHRDLKLENIGVVIQPEDLCKLTASNEHLYESIFKNASYKLLDLGLAKQFINQTKTVTFAGTEVNMAPEVLERKPYSFEADIYSLGVCLYQMTTGEYPYYDVLHQKDQFKLIKQQDANFEIIENKILRNFIQQMLKYQVEERLTFSQLYQSPYIFNSQQIIPSLLESSLIKNQEFYDWNKQLDNNQLSQGSSELKKYQYAQFDQSQFSKQNNNSLQKNFFEKINKSIIHKQNITNNQGNIQNYDFEEMPVRNSNQKSQIGKPKSNLIQKFEKLKQLKNFIMLIQNICERLYNLILEIPGILKYFSFEGEFYCYLQYFTKLGQDMVNQLKQEINSQPNYSDDELLKELNDSLQKIQFHNFLDVKSSSLSKHLYKLRTYLEQIDSLKEINEQIILGNLNKDFQRNNALIFKQILVLLQSIYYQEKELDQDEYKQLNQFSCNLYIILIKVTILEAGFQQKLQIQDDQITQYSLNNFSNDPDYLCSELGLIMDEYKIQYYDNL</sequence>
<evidence type="ECO:0000259" key="6">
    <source>
        <dbReference type="PROSITE" id="PS50011"/>
    </source>
</evidence>
<evidence type="ECO:0000256" key="1">
    <source>
        <dbReference type="ARBA" id="ARBA00022527"/>
    </source>
</evidence>
<reference evidence="7" key="1">
    <citation type="submission" date="2021-01" db="EMBL/GenBank/DDBJ databases">
        <authorList>
            <consortium name="Genoscope - CEA"/>
            <person name="William W."/>
        </authorList>
    </citation>
    <scope>NUCLEOTIDE SEQUENCE</scope>
</reference>
<dbReference type="GO" id="GO:0005776">
    <property type="term" value="C:autophagosome"/>
    <property type="evidence" value="ECO:0007669"/>
    <property type="project" value="TreeGrafter"/>
</dbReference>
<evidence type="ECO:0000256" key="4">
    <source>
        <dbReference type="ARBA" id="ARBA00022777"/>
    </source>
</evidence>
<dbReference type="GO" id="GO:0010506">
    <property type="term" value="P:regulation of autophagy"/>
    <property type="evidence" value="ECO:0007669"/>
    <property type="project" value="InterPro"/>
</dbReference>
<evidence type="ECO:0000256" key="2">
    <source>
        <dbReference type="ARBA" id="ARBA00022679"/>
    </source>
</evidence>
<dbReference type="GO" id="GO:0016020">
    <property type="term" value="C:membrane"/>
    <property type="evidence" value="ECO:0007669"/>
    <property type="project" value="TreeGrafter"/>
</dbReference>
<dbReference type="InterPro" id="IPR045269">
    <property type="entry name" value="Atg1-like"/>
</dbReference>
<dbReference type="GO" id="GO:0000045">
    <property type="term" value="P:autophagosome assembly"/>
    <property type="evidence" value="ECO:0007669"/>
    <property type="project" value="TreeGrafter"/>
</dbReference>
<organism evidence="7 8">
    <name type="scientific">Paramecium primaurelia</name>
    <dbReference type="NCBI Taxonomy" id="5886"/>
    <lineage>
        <taxon>Eukaryota</taxon>
        <taxon>Sar</taxon>
        <taxon>Alveolata</taxon>
        <taxon>Ciliophora</taxon>
        <taxon>Intramacronucleata</taxon>
        <taxon>Oligohymenophorea</taxon>
        <taxon>Peniculida</taxon>
        <taxon>Parameciidae</taxon>
        <taxon>Paramecium</taxon>
    </lineage>
</organism>
<dbReference type="FunFam" id="3.30.200.20:FF:000131">
    <property type="entry name" value="Dual specificity protein kinase TTK"/>
    <property type="match status" value="1"/>
</dbReference>
<dbReference type="Proteomes" id="UP000688137">
    <property type="component" value="Unassembled WGS sequence"/>
</dbReference>
<dbReference type="PANTHER" id="PTHR24348">
    <property type="entry name" value="SERINE/THREONINE-PROTEIN KINASE UNC-51-RELATED"/>
    <property type="match status" value="1"/>
</dbReference>
<protein>
    <recommendedName>
        <fullName evidence="6">Protein kinase domain-containing protein</fullName>
    </recommendedName>
</protein>
<keyword evidence="1" id="KW-0723">Serine/threonine-protein kinase</keyword>
<name>A0A8S1N789_PARPR</name>
<dbReference type="EMBL" id="CAJJDM010000084">
    <property type="protein sequence ID" value="CAD8088410.1"/>
    <property type="molecule type" value="Genomic_DNA"/>
</dbReference>
<dbReference type="PANTHER" id="PTHR24348:SF22">
    <property type="entry name" value="NON-SPECIFIC SERINE_THREONINE PROTEIN KINASE"/>
    <property type="match status" value="1"/>
</dbReference>
<dbReference type="FunFam" id="1.10.510.10:FF:001747">
    <property type="entry name" value="Uncharacterized protein"/>
    <property type="match status" value="1"/>
</dbReference>
<keyword evidence="5" id="KW-0067">ATP-binding</keyword>
<dbReference type="Pfam" id="PF00069">
    <property type="entry name" value="Pkinase"/>
    <property type="match status" value="1"/>
</dbReference>
<evidence type="ECO:0000313" key="8">
    <source>
        <dbReference type="Proteomes" id="UP000688137"/>
    </source>
</evidence>